<dbReference type="Proteomes" id="UP000249949">
    <property type="component" value="Chromosome"/>
</dbReference>
<evidence type="ECO:0000313" key="2">
    <source>
        <dbReference type="Proteomes" id="UP000249949"/>
    </source>
</evidence>
<sequence length="159" mass="18783">MSFEIDWHDNFYGISWAYEKDRLVVSTVFEDKKEATTIAQEIEEWSDKFTRLTIIEKDNGEFSICCYEDPQISKSSEHIGLFRTGMIQSGGYEQAKPMIEEKPPLLQIAYASDVRDMTTYEQISRLVPMRKCRIISEKDLKKQEYYFERTAHNKKNNEI</sequence>
<gene>
    <name evidence="1" type="ORF">NMSP_0905</name>
</gene>
<keyword evidence="2" id="KW-1185">Reference proteome</keyword>
<organism evidence="1 2">
    <name type="scientific">Candidatus Nitrosomarinus catalinensis</name>
    <dbReference type="NCBI Taxonomy" id="1898749"/>
    <lineage>
        <taxon>Archaea</taxon>
        <taxon>Nitrososphaerota</taxon>
        <taxon>Nitrososphaeria</taxon>
        <taxon>Nitrosopumilales</taxon>
        <taxon>Nitrosopumilaceae</taxon>
        <taxon>Candidatus Nitrosomarinus</taxon>
    </lineage>
</organism>
<dbReference type="OrthoDB" id="4303at2157"/>
<reference evidence="1 2" key="1">
    <citation type="journal article" date="2017" name="Environ. Microbiol.">
        <title>Genome and epigenome of a novel marine Thaumarchaeota strain suggest viral infection, phosphorothioation DNA modification and multiple restriction systems.</title>
        <authorList>
            <person name="Ahlgren N.A."/>
            <person name="Chen Y."/>
            <person name="Needham D.M."/>
            <person name="Parada A.E."/>
            <person name="Sachdeva R."/>
            <person name="Trinh V."/>
            <person name="Chen T."/>
            <person name="Fuhrman J.A."/>
        </authorList>
    </citation>
    <scope>NUCLEOTIDE SEQUENCE [LARGE SCALE GENOMIC DNA]</scope>
    <source>
        <strain evidence="1 2">SPOT01</strain>
    </source>
</reference>
<dbReference type="GeneID" id="32901366"/>
<evidence type="ECO:0000313" key="1">
    <source>
        <dbReference type="EMBL" id="ARS64524.1"/>
    </source>
</evidence>
<dbReference type="RefSeq" id="WP_086907613.1">
    <property type="nucleotide sequence ID" value="NZ_CP021324.1"/>
</dbReference>
<proteinExistence type="predicted"/>
<dbReference type="KEGG" id="nct:NMSP_0905"/>
<accession>A0A2Z2HKL8</accession>
<protein>
    <submittedName>
        <fullName evidence="1">Uncharacterized protein</fullName>
    </submittedName>
</protein>
<dbReference type="EMBL" id="CP021324">
    <property type="protein sequence ID" value="ARS64524.1"/>
    <property type="molecule type" value="Genomic_DNA"/>
</dbReference>
<dbReference type="AlphaFoldDB" id="A0A2Z2HKL8"/>
<name>A0A2Z2HKL8_9ARCH</name>